<sequence>MAGPIAIVTGAQRGIGYGISRVLADRGYTVVLCDLDESALSEAERSIPGSHAMTVDVTDFEAVGAAVRTSEETFGPTAVLVNNAGINRDRMLHKMAESEWDTVVNVNLKGQFNCMRHVVPYMRGRKKGRIINISSASWQGNVGQANYAAAKAGVIGLTKTAARELARLNITVNAICPGFIDTPMTRQMPPEAFSAMMAKIPMERIGTPEDVGRVVAFLASDDAGYVTGEVVNVGGGMVL</sequence>
<dbReference type="NCBIfam" id="NF009466">
    <property type="entry name" value="PRK12826.1-2"/>
    <property type="match status" value="1"/>
</dbReference>
<dbReference type="SUPFAM" id="SSF51735">
    <property type="entry name" value="NAD(P)-binding Rossmann-fold domains"/>
    <property type="match status" value="1"/>
</dbReference>
<dbReference type="InterPro" id="IPR002347">
    <property type="entry name" value="SDR_fam"/>
</dbReference>
<dbReference type="NCBIfam" id="NF004198">
    <property type="entry name" value="PRK05653.1-3"/>
    <property type="match status" value="1"/>
</dbReference>
<comment type="similarity">
    <text evidence="1">Belongs to the short-chain dehydrogenases/reductases (SDR) family.</text>
</comment>
<dbReference type="InterPro" id="IPR057326">
    <property type="entry name" value="KR_dom"/>
</dbReference>
<organism evidence="6 7">
    <name type="scientific">Sulfobacillus benefaciens</name>
    <dbReference type="NCBI Taxonomy" id="453960"/>
    <lineage>
        <taxon>Bacteria</taxon>
        <taxon>Bacillati</taxon>
        <taxon>Bacillota</taxon>
        <taxon>Clostridia</taxon>
        <taxon>Eubacteriales</taxon>
        <taxon>Clostridiales Family XVII. Incertae Sedis</taxon>
        <taxon>Sulfobacillus</taxon>
    </lineage>
</organism>
<proteinExistence type="inferred from homology"/>
<dbReference type="InterPro" id="IPR036291">
    <property type="entry name" value="NAD(P)-bd_dom_sf"/>
</dbReference>
<evidence type="ECO:0000256" key="2">
    <source>
        <dbReference type="ARBA" id="ARBA00022857"/>
    </source>
</evidence>
<dbReference type="AlphaFoldDB" id="A0A2T2X820"/>
<dbReference type="PRINTS" id="PR00080">
    <property type="entry name" value="SDRFAMILY"/>
</dbReference>
<gene>
    <name evidence="6" type="ORF">C7B46_17750</name>
</gene>
<evidence type="ECO:0000313" key="7">
    <source>
        <dbReference type="Proteomes" id="UP000242972"/>
    </source>
</evidence>
<dbReference type="GO" id="GO:0016491">
    <property type="term" value="F:oxidoreductase activity"/>
    <property type="evidence" value="ECO:0007669"/>
    <property type="project" value="UniProtKB-KW"/>
</dbReference>
<dbReference type="SMART" id="SM00822">
    <property type="entry name" value="PKS_KR"/>
    <property type="match status" value="1"/>
</dbReference>
<dbReference type="InterPro" id="IPR020904">
    <property type="entry name" value="Sc_DH/Rdtase_CS"/>
</dbReference>
<dbReference type="FunFam" id="3.40.50.720:FF:000115">
    <property type="entry name" value="3-oxoacyl-[acyl-carrier-protein] reductase FabG"/>
    <property type="match status" value="1"/>
</dbReference>
<dbReference type="EMBL" id="PXYW01000077">
    <property type="protein sequence ID" value="PSR30625.1"/>
    <property type="molecule type" value="Genomic_DNA"/>
</dbReference>
<keyword evidence="2" id="KW-0521">NADP</keyword>
<dbReference type="Gene3D" id="3.40.50.720">
    <property type="entry name" value="NAD(P)-binding Rossmann-like Domain"/>
    <property type="match status" value="1"/>
</dbReference>
<keyword evidence="4" id="KW-0753">Steroid metabolism</keyword>
<name>A0A2T2X820_9FIRM</name>
<evidence type="ECO:0000256" key="1">
    <source>
        <dbReference type="ARBA" id="ARBA00006484"/>
    </source>
</evidence>
<dbReference type="PROSITE" id="PS00061">
    <property type="entry name" value="ADH_SHORT"/>
    <property type="match status" value="1"/>
</dbReference>
<dbReference type="Pfam" id="PF13561">
    <property type="entry name" value="adh_short_C2"/>
    <property type="match status" value="1"/>
</dbReference>
<dbReference type="Proteomes" id="UP000242972">
    <property type="component" value="Unassembled WGS sequence"/>
</dbReference>
<comment type="caution">
    <text evidence="6">The sequence shown here is derived from an EMBL/GenBank/DDBJ whole genome shotgun (WGS) entry which is preliminary data.</text>
</comment>
<evidence type="ECO:0000256" key="3">
    <source>
        <dbReference type="ARBA" id="ARBA00023002"/>
    </source>
</evidence>
<dbReference type="NCBIfam" id="NF005559">
    <property type="entry name" value="PRK07231.1"/>
    <property type="match status" value="1"/>
</dbReference>
<accession>A0A2T2X820</accession>
<reference evidence="6 7" key="1">
    <citation type="journal article" date="2014" name="BMC Genomics">
        <title>Comparison of environmental and isolate Sulfobacillus genomes reveals diverse carbon, sulfur, nitrogen, and hydrogen metabolisms.</title>
        <authorList>
            <person name="Justice N.B."/>
            <person name="Norman A."/>
            <person name="Brown C.T."/>
            <person name="Singh A."/>
            <person name="Thomas B.C."/>
            <person name="Banfield J.F."/>
        </authorList>
    </citation>
    <scope>NUCLEOTIDE SEQUENCE [LARGE SCALE GENOMIC DNA]</scope>
    <source>
        <strain evidence="6">AMDSBA4</strain>
    </source>
</reference>
<dbReference type="PRINTS" id="PR00081">
    <property type="entry name" value="GDHRDH"/>
</dbReference>
<keyword evidence="4" id="KW-0443">Lipid metabolism</keyword>
<evidence type="ECO:0000313" key="6">
    <source>
        <dbReference type="EMBL" id="PSR30625.1"/>
    </source>
</evidence>
<feature type="domain" description="Ketoreductase" evidence="5">
    <location>
        <begin position="4"/>
        <end position="178"/>
    </location>
</feature>
<dbReference type="PANTHER" id="PTHR42879:SF2">
    <property type="entry name" value="3-OXOACYL-[ACYL-CARRIER-PROTEIN] REDUCTASE FABG"/>
    <property type="match status" value="1"/>
</dbReference>
<dbReference type="GO" id="GO:0008202">
    <property type="term" value="P:steroid metabolic process"/>
    <property type="evidence" value="ECO:0007669"/>
    <property type="project" value="UniProtKB-KW"/>
</dbReference>
<dbReference type="InterPro" id="IPR050259">
    <property type="entry name" value="SDR"/>
</dbReference>
<keyword evidence="3" id="KW-0560">Oxidoreductase</keyword>
<evidence type="ECO:0000256" key="4">
    <source>
        <dbReference type="ARBA" id="ARBA00023221"/>
    </source>
</evidence>
<protein>
    <submittedName>
        <fullName evidence="6">3-oxoacyl-ACP reductase FabG</fullName>
    </submittedName>
</protein>
<dbReference type="PANTHER" id="PTHR42879">
    <property type="entry name" value="3-OXOACYL-(ACYL-CARRIER-PROTEIN) REDUCTASE"/>
    <property type="match status" value="1"/>
</dbReference>
<dbReference type="GO" id="GO:0032787">
    <property type="term" value="P:monocarboxylic acid metabolic process"/>
    <property type="evidence" value="ECO:0007669"/>
    <property type="project" value="UniProtKB-ARBA"/>
</dbReference>
<evidence type="ECO:0000259" key="5">
    <source>
        <dbReference type="SMART" id="SM00822"/>
    </source>
</evidence>